<gene>
    <name evidence="1" type="ORF">MM171B00466_0019</name>
</gene>
<accession>A0A6M3MF53</accession>
<protein>
    <submittedName>
        <fullName evidence="1">Uncharacterized protein</fullName>
    </submittedName>
</protein>
<name>A0A6M3MF53_9ZZZZ</name>
<organism evidence="1">
    <name type="scientific">viral metagenome</name>
    <dbReference type="NCBI Taxonomy" id="1070528"/>
    <lineage>
        <taxon>unclassified sequences</taxon>
        <taxon>metagenomes</taxon>
        <taxon>organismal metagenomes</taxon>
    </lineage>
</organism>
<sequence>MSKPEKSENLRSLIDWMGYLNAVDSQENARVTIAFQHHEVHEGNHYTVAVVDTDVDIAGPKYVRLTAPDTAKRIHFMGVVSADGASLAELYEDPTILAGGTALAENNNNRNSVNVATATAFEDTTIQAPNNDGTLLFAGRIGGTGVSRTRFAGNMADREEWILKQGEDYLVKVTVDADNTEVAIVLTWYEV</sequence>
<dbReference type="EMBL" id="MT143872">
    <property type="protein sequence ID" value="QJB04115.1"/>
    <property type="molecule type" value="Genomic_DNA"/>
</dbReference>
<proteinExistence type="predicted"/>
<evidence type="ECO:0000313" key="1">
    <source>
        <dbReference type="EMBL" id="QJB04115.1"/>
    </source>
</evidence>
<reference evidence="1" key="1">
    <citation type="submission" date="2020-03" db="EMBL/GenBank/DDBJ databases">
        <title>The deep terrestrial virosphere.</title>
        <authorList>
            <person name="Holmfeldt K."/>
            <person name="Nilsson E."/>
            <person name="Simone D."/>
            <person name="Lopez-Fernandez M."/>
            <person name="Wu X."/>
            <person name="de Brujin I."/>
            <person name="Lundin D."/>
            <person name="Andersson A."/>
            <person name="Bertilsson S."/>
            <person name="Dopson M."/>
        </authorList>
    </citation>
    <scope>NUCLEOTIDE SEQUENCE</scope>
    <source>
        <strain evidence="1">MM171B00466</strain>
    </source>
</reference>
<dbReference type="AlphaFoldDB" id="A0A6M3MF53"/>